<dbReference type="RefSeq" id="WP_109836467.1">
    <property type="nucleotide sequence ID" value="NZ_QGKM01000007.1"/>
</dbReference>
<comment type="subunit">
    <text evidence="9">The Tat system comprises two distinct complexes: a TatABC complex, containing multiple copies of TatA, TatB and TatC subunits, and a separate TatA complex, containing only TatA subunits. Substrates initially bind to the TatABC complex, which probably triggers association of the separate TatA complex to form the active translocon.</text>
</comment>
<dbReference type="GO" id="GO:0033281">
    <property type="term" value="C:TAT protein transport complex"/>
    <property type="evidence" value="ECO:0007669"/>
    <property type="project" value="UniProtKB-UniRule"/>
</dbReference>
<evidence type="ECO:0000256" key="1">
    <source>
        <dbReference type="ARBA" id="ARBA00004167"/>
    </source>
</evidence>
<dbReference type="Gene3D" id="1.20.5.3310">
    <property type="match status" value="1"/>
</dbReference>
<evidence type="ECO:0000256" key="3">
    <source>
        <dbReference type="ARBA" id="ARBA00022475"/>
    </source>
</evidence>
<evidence type="ECO:0000256" key="5">
    <source>
        <dbReference type="ARBA" id="ARBA00022927"/>
    </source>
</evidence>
<dbReference type="GO" id="GO:0043953">
    <property type="term" value="P:protein transport by the Tat complex"/>
    <property type="evidence" value="ECO:0007669"/>
    <property type="project" value="UniProtKB-UniRule"/>
</dbReference>
<dbReference type="Proteomes" id="UP000245539">
    <property type="component" value="Unassembled WGS sequence"/>
</dbReference>
<comment type="similarity">
    <text evidence="9">Belongs to the TatB family.</text>
</comment>
<proteinExistence type="inferred from homology"/>
<evidence type="ECO:0000313" key="14">
    <source>
        <dbReference type="Proteomes" id="UP000245539"/>
    </source>
</evidence>
<feature type="region of interest" description="Disordered" evidence="11">
    <location>
        <begin position="84"/>
        <end position="113"/>
    </location>
</feature>
<comment type="subcellular location">
    <subcellularLocation>
        <location evidence="9">Cell membrane</location>
        <topology evidence="9">Single-pass membrane protein</topology>
    </subcellularLocation>
    <subcellularLocation>
        <location evidence="1">Membrane</location>
        <topology evidence="1">Single-pass membrane protein</topology>
    </subcellularLocation>
</comment>
<dbReference type="AlphaFoldDB" id="A0A317CQW3"/>
<keyword evidence="8 9" id="KW-0472">Membrane</keyword>
<dbReference type="PANTHER" id="PTHR33162">
    <property type="entry name" value="SEC-INDEPENDENT PROTEIN TRANSLOCASE PROTEIN TATA, CHLOROPLASTIC"/>
    <property type="match status" value="1"/>
</dbReference>
<evidence type="ECO:0000256" key="11">
    <source>
        <dbReference type="SAM" id="MobiDB-lite"/>
    </source>
</evidence>
<accession>A0A317CQW3</accession>
<keyword evidence="10" id="KW-0175">Coiled coil</keyword>
<dbReference type="PRINTS" id="PR01506">
    <property type="entry name" value="TATBPROTEIN"/>
</dbReference>
<dbReference type="GO" id="GO:0008320">
    <property type="term" value="F:protein transmembrane transporter activity"/>
    <property type="evidence" value="ECO:0007669"/>
    <property type="project" value="UniProtKB-UniRule"/>
</dbReference>
<dbReference type="HAMAP" id="MF_00237">
    <property type="entry name" value="TatB"/>
    <property type="match status" value="1"/>
</dbReference>
<name>A0A317CQW3_9GAMM</name>
<dbReference type="Pfam" id="PF02416">
    <property type="entry name" value="TatA_B_E"/>
    <property type="match status" value="1"/>
</dbReference>
<keyword evidence="2 9" id="KW-0813">Transport</keyword>
<evidence type="ECO:0000256" key="4">
    <source>
        <dbReference type="ARBA" id="ARBA00022692"/>
    </source>
</evidence>
<evidence type="ECO:0000256" key="2">
    <source>
        <dbReference type="ARBA" id="ARBA00022448"/>
    </source>
</evidence>
<keyword evidence="14" id="KW-1185">Reference proteome</keyword>
<evidence type="ECO:0000256" key="12">
    <source>
        <dbReference type="SAM" id="Phobius"/>
    </source>
</evidence>
<keyword evidence="4 9" id="KW-0812">Transmembrane</keyword>
<comment type="caution">
    <text evidence="13">The sequence shown here is derived from an EMBL/GenBank/DDBJ whole genome shotgun (WGS) entry which is preliminary data.</text>
</comment>
<evidence type="ECO:0000313" key="13">
    <source>
        <dbReference type="EMBL" id="PWQ99923.1"/>
    </source>
</evidence>
<evidence type="ECO:0000256" key="10">
    <source>
        <dbReference type="SAM" id="Coils"/>
    </source>
</evidence>
<dbReference type="EMBL" id="QGKM01000007">
    <property type="protein sequence ID" value="PWQ99923.1"/>
    <property type="molecule type" value="Genomic_DNA"/>
</dbReference>
<keyword evidence="3 9" id="KW-1003">Cell membrane</keyword>
<gene>
    <name evidence="9 13" type="primary">tatB</name>
    <name evidence="13" type="ORF">DKW60_04460</name>
</gene>
<protein>
    <recommendedName>
        <fullName evidence="9">Sec-independent protein translocase protein TatB</fullName>
    </recommendedName>
</protein>
<dbReference type="InterPro" id="IPR003369">
    <property type="entry name" value="TatA/B/E"/>
</dbReference>
<feature type="coiled-coil region" evidence="10">
    <location>
        <begin position="56"/>
        <end position="83"/>
    </location>
</feature>
<evidence type="ECO:0000256" key="8">
    <source>
        <dbReference type="ARBA" id="ARBA00023136"/>
    </source>
</evidence>
<keyword evidence="7 9" id="KW-0811">Translocation</keyword>
<evidence type="ECO:0000256" key="6">
    <source>
        <dbReference type="ARBA" id="ARBA00022989"/>
    </source>
</evidence>
<dbReference type="OrthoDB" id="9816005at2"/>
<feature type="transmembrane region" description="Helical" evidence="12">
    <location>
        <begin position="6"/>
        <end position="22"/>
    </location>
</feature>
<comment type="function">
    <text evidence="9">Part of the twin-arginine translocation (Tat) system that transports large folded proteins containing a characteristic twin-arginine motif in their signal peptide across membranes. Together with TatC, TatB is part of a receptor directly interacting with Tat signal peptides. TatB may form an oligomeric binding site that transiently accommodates folded Tat precursor proteins before their translocation.</text>
</comment>
<evidence type="ECO:0000256" key="7">
    <source>
        <dbReference type="ARBA" id="ARBA00023010"/>
    </source>
</evidence>
<evidence type="ECO:0000256" key="9">
    <source>
        <dbReference type="HAMAP-Rule" id="MF_00237"/>
    </source>
</evidence>
<reference evidence="13 14" key="1">
    <citation type="submission" date="2018-05" db="EMBL/GenBank/DDBJ databases">
        <title>Leucothrix arctica sp. nov., isolated from Arctic seawater.</title>
        <authorList>
            <person name="Choi A."/>
            <person name="Baek K."/>
        </authorList>
    </citation>
    <scope>NUCLEOTIDE SEQUENCE [LARGE SCALE GENOMIC DNA]</scope>
    <source>
        <strain evidence="13 14">JCM 18388</strain>
    </source>
</reference>
<organism evidence="13 14">
    <name type="scientific">Leucothrix pacifica</name>
    <dbReference type="NCBI Taxonomy" id="1247513"/>
    <lineage>
        <taxon>Bacteria</taxon>
        <taxon>Pseudomonadati</taxon>
        <taxon>Pseudomonadota</taxon>
        <taxon>Gammaproteobacteria</taxon>
        <taxon>Thiotrichales</taxon>
        <taxon>Thiotrichaceae</taxon>
        <taxon>Leucothrix</taxon>
    </lineage>
</organism>
<sequence length="113" mass="12409">MFDAGFLEVLIVGIIALLVVGPERLPGVARKVGSWIGKARAFVDTTKADIEREINASEMRELLQSQKKEIDELRNLMDDTTKDLGQQAADVKSSIQSGIDDAMKPVSKAKHDE</sequence>
<keyword evidence="5 9" id="KW-0653">Protein transport</keyword>
<dbReference type="InterPro" id="IPR018448">
    <property type="entry name" value="TatB"/>
</dbReference>
<keyword evidence="6 9" id="KW-1133">Transmembrane helix</keyword>
<dbReference type="PANTHER" id="PTHR33162:SF1">
    <property type="entry name" value="SEC-INDEPENDENT PROTEIN TRANSLOCASE PROTEIN TATA, CHLOROPLASTIC"/>
    <property type="match status" value="1"/>
</dbReference>
<dbReference type="NCBIfam" id="TIGR01410">
    <property type="entry name" value="tatB"/>
    <property type="match status" value="1"/>
</dbReference>